<dbReference type="InterPro" id="IPR001232">
    <property type="entry name" value="SKP1-like"/>
</dbReference>
<dbReference type="Pfam" id="PF01466">
    <property type="entry name" value="Skp1"/>
    <property type="match status" value="1"/>
</dbReference>
<keyword evidence="2" id="KW-0833">Ubl conjugation pathway</keyword>
<protein>
    <recommendedName>
        <fullName evidence="3">SKP1 component dimerisation domain-containing protein</fullName>
    </recommendedName>
</protein>
<comment type="caution">
    <text evidence="4">The sequence shown here is derived from an EMBL/GenBank/DDBJ whole genome shotgun (WGS) entry which is preliminary data.</text>
</comment>
<feature type="non-terminal residue" evidence="4">
    <location>
        <position position="1"/>
    </location>
</feature>
<dbReference type="Proteomes" id="UP001328107">
    <property type="component" value="Unassembled WGS sequence"/>
</dbReference>
<accession>A0AAN5IEL6</accession>
<dbReference type="InterPro" id="IPR036296">
    <property type="entry name" value="SKP1-like_dim_sf"/>
</dbReference>
<evidence type="ECO:0000313" key="5">
    <source>
        <dbReference type="Proteomes" id="UP001328107"/>
    </source>
</evidence>
<gene>
    <name evidence="4" type="ORF">PMAYCL1PPCAC_31410</name>
</gene>
<dbReference type="SUPFAM" id="SSF81382">
    <property type="entry name" value="Skp1 dimerisation domain-like"/>
    <property type="match status" value="1"/>
</dbReference>
<evidence type="ECO:0000256" key="1">
    <source>
        <dbReference type="ARBA" id="ARBA00009993"/>
    </source>
</evidence>
<dbReference type="PANTHER" id="PTHR11165">
    <property type="entry name" value="SKP1"/>
    <property type="match status" value="1"/>
</dbReference>
<reference evidence="5" key="1">
    <citation type="submission" date="2022-10" db="EMBL/GenBank/DDBJ databases">
        <title>Genome assembly of Pristionchus species.</title>
        <authorList>
            <person name="Yoshida K."/>
            <person name="Sommer R.J."/>
        </authorList>
    </citation>
    <scope>NUCLEOTIDE SEQUENCE [LARGE SCALE GENOMIC DNA]</scope>
    <source>
        <strain evidence="5">RS5460</strain>
    </source>
</reference>
<dbReference type="InterPro" id="IPR016897">
    <property type="entry name" value="SKP1"/>
</dbReference>
<evidence type="ECO:0000259" key="3">
    <source>
        <dbReference type="Pfam" id="PF01466"/>
    </source>
</evidence>
<comment type="similarity">
    <text evidence="1">Belongs to the SKP1 family.</text>
</comment>
<dbReference type="SUPFAM" id="SSF54695">
    <property type="entry name" value="POZ domain"/>
    <property type="match status" value="1"/>
</dbReference>
<name>A0AAN5IEL6_9BILA</name>
<dbReference type="InterPro" id="IPR016072">
    <property type="entry name" value="Skp1_comp_dimer"/>
</dbReference>
<dbReference type="SMART" id="SM00512">
    <property type="entry name" value="Skp1"/>
    <property type="match status" value="1"/>
</dbReference>
<dbReference type="GO" id="GO:0006511">
    <property type="term" value="P:ubiquitin-dependent protein catabolic process"/>
    <property type="evidence" value="ECO:0007669"/>
    <property type="project" value="InterPro"/>
</dbReference>
<dbReference type="EMBL" id="BTRK01000006">
    <property type="protein sequence ID" value="GMR61215.1"/>
    <property type="molecule type" value="Genomic_DNA"/>
</dbReference>
<keyword evidence="5" id="KW-1185">Reference proteome</keyword>
<dbReference type="Gene3D" id="3.30.710.10">
    <property type="entry name" value="Potassium Channel Kv1.1, Chain A"/>
    <property type="match status" value="1"/>
</dbReference>
<feature type="domain" description="SKP1 component dimerisation" evidence="3">
    <location>
        <begin position="109"/>
        <end position="156"/>
    </location>
</feature>
<dbReference type="PIRSF" id="PIRSF028729">
    <property type="entry name" value="E3_ubiquit_lig_SCF_Skp"/>
    <property type="match status" value="1"/>
</dbReference>
<evidence type="ECO:0000313" key="4">
    <source>
        <dbReference type="EMBL" id="GMR61215.1"/>
    </source>
</evidence>
<proteinExistence type="inferred from homology"/>
<organism evidence="4 5">
    <name type="scientific">Pristionchus mayeri</name>
    <dbReference type="NCBI Taxonomy" id="1317129"/>
    <lineage>
        <taxon>Eukaryota</taxon>
        <taxon>Metazoa</taxon>
        <taxon>Ecdysozoa</taxon>
        <taxon>Nematoda</taxon>
        <taxon>Chromadorea</taxon>
        <taxon>Rhabditida</taxon>
        <taxon>Rhabditina</taxon>
        <taxon>Diplogasteromorpha</taxon>
        <taxon>Diplogasteroidea</taxon>
        <taxon>Neodiplogasteridae</taxon>
        <taxon>Pristionchus</taxon>
    </lineage>
</organism>
<dbReference type="AlphaFoldDB" id="A0AAN5IEL6"/>
<sequence length="158" mass="18266">TFTTEETESVTIERDLLRHAANLDKLISETGRDASNNPLPIHLPRVTKETMDALIAWFNEHKDDADWVEKKDEDNKIEDIPDYDKQTFDAIDQQILYGLIIAAELLDIKPLFDSTCKVVAGKLNGMTVEQMREYLDVECDFTEEELKTIREENEWCNS</sequence>
<evidence type="ECO:0000256" key="2">
    <source>
        <dbReference type="ARBA" id="ARBA00022786"/>
    </source>
</evidence>
<dbReference type="InterPro" id="IPR011333">
    <property type="entry name" value="SKP1/BTB/POZ_sf"/>
</dbReference>